<comment type="caution">
    <text evidence="1">The sequence shown here is derived from an EMBL/GenBank/DDBJ whole genome shotgun (WGS) entry which is preliminary data.</text>
</comment>
<name>A0ACB8XI02_ARCLA</name>
<evidence type="ECO:0000313" key="2">
    <source>
        <dbReference type="Proteomes" id="UP001055879"/>
    </source>
</evidence>
<reference evidence="1 2" key="2">
    <citation type="journal article" date="2022" name="Mol. Ecol. Resour.">
        <title>The genomes of chicory, endive, great burdock and yacon provide insights into Asteraceae paleo-polyploidization history and plant inulin production.</title>
        <authorList>
            <person name="Fan W."/>
            <person name="Wang S."/>
            <person name="Wang H."/>
            <person name="Wang A."/>
            <person name="Jiang F."/>
            <person name="Liu H."/>
            <person name="Zhao H."/>
            <person name="Xu D."/>
            <person name="Zhang Y."/>
        </authorList>
    </citation>
    <scope>NUCLEOTIDE SEQUENCE [LARGE SCALE GENOMIC DNA]</scope>
    <source>
        <strain evidence="2">cv. Niubang</strain>
    </source>
</reference>
<keyword evidence="2" id="KW-1185">Reference proteome</keyword>
<reference evidence="2" key="1">
    <citation type="journal article" date="2022" name="Mol. Ecol. Resour.">
        <title>The genomes of chicory, endive, great burdock and yacon provide insights into Asteraceae palaeo-polyploidization history and plant inulin production.</title>
        <authorList>
            <person name="Fan W."/>
            <person name="Wang S."/>
            <person name="Wang H."/>
            <person name="Wang A."/>
            <person name="Jiang F."/>
            <person name="Liu H."/>
            <person name="Zhao H."/>
            <person name="Xu D."/>
            <person name="Zhang Y."/>
        </authorList>
    </citation>
    <scope>NUCLEOTIDE SEQUENCE [LARGE SCALE GENOMIC DNA]</scope>
    <source>
        <strain evidence="2">cv. Niubang</strain>
    </source>
</reference>
<gene>
    <name evidence="1" type="ORF">L6452_42198</name>
</gene>
<dbReference type="EMBL" id="CM042063">
    <property type="protein sequence ID" value="KAI3667150.1"/>
    <property type="molecule type" value="Genomic_DNA"/>
</dbReference>
<accession>A0ACB8XI02</accession>
<evidence type="ECO:0000313" key="1">
    <source>
        <dbReference type="EMBL" id="KAI3667150.1"/>
    </source>
</evidence>
<dbReference type="Proteomes" id="UP001055879">
    <property type="component" value="Linkage Group LG17"/>
</dbReference>
<proteinExistence type="predicted"/>
<protein>
    <submittedName>
        <fullName evidence="1">Uncharacterized protein</fullName>
    </submittedName>
</protein>
<sequence>MEKENETKAEQVVNPWEVSAKGTGKIDYDKLIDQFGCQRLDKSFVDRVFRLTSRIPHMFLRRNAFFVHRASEIVSHLHGKAFKHALTLACRYLQEAFKVTLVIQLTDYEKCMWKNLTVEESKRLARENAKDIIACGFDISRTFIFSDFDYVGGQVVVIFCFTGEDHIGKISFPPVQVLLKAVVVCYVDARLCCLQLRGMRSVTKSVKYAEEESTSVAKPLVAKSHELSLAYDEYSLQKLEPPLVLQEFVNHGVLFKVYIVGDAIKVVWHFSLPDVSKRELSRSVGVFRFPRVSSAAQSADDADLDPCIAELPPRALLERLARELRRRLEGRKAVNLPAVGCRWWLIKAKHAQKVEKERLNWFSLCYGCTRKEMGATAFLDEREGMRLSIHPRLKMKTGDGPIHGFLKFRLLDLGAFNGLNPLRHKSLQTTLGLLRASHIHMKRRTLIPIAFCSVLPIVFQALLPLN</sequence>
<organism evidence="1 2">
    <name type="scientific">Arctium lappa</name>
    <name type="common">Greater burdock</name>
    <name type="synonym">Lappa major</name>
    <dbReference type="NCBI Taxonomy" id="4217"/>
    <lineage>
        <taxon>Eukaryota</taxon>
        <taxon>Viridiplantae</taxon>
        <taxon>Streptophyta</taxon>
        <taxon>Embryophyta</taxon>
        <taxon>Tracheophyta</taxon>
        <taxon>Spermatophyta</taxon>
        <taxon>Magnoliopsida</taxon>
        <taxon>eudicotyledons</taxon>
        <taxon>Gunneridae</taxon>
        <taxon>Pentapetalae</taxon>
        <taxon>asterids</taxon>
        <taxon>campanulids</taxon>
        <taxon>Asterales</taxon>
        <taxon>Asteraceae</taxon>
        <taxon>Carduoideae</taxon>
        <taxon>Cardueae</taxon>
        <taxon>Arctiinae</taxon>
        <taxon>Arctium</taxon>
    </lineage>
</organism>